<organism evidence="2 3">
    <name type="scientific">Leptomonas seymouri</name>
    <dbReference type="NCBI Taxonomy" id="5684"/>
    <lineage>
        <taxon>Eukaryota</taxon>
        <taxon>Discoba</taxon>
        <taxon>Euglenozoa</taxon>
        <taxon>Kinetoplastea</taxon>
        <taxon>Metakinetoplastina</taxon>
        <taxon>Trypanosomatida</taxon>
        <taxon>Trypanosomatidae</taxon>
        <taxon>Leishmaniinae</taxon>
        <taxon>Leptomonas</taxon>
    </lineage>
</organism>
<feature type="compositionally biased region" description="Low complexity" evidence="1">
    <location>
        <begin position="170"/>
        <end position="191"/>
    </location>
</feature>
<comment type="caution">
    <text evidence="2">The sequence shown here is derived from an EMBL/GenBank/DDBJ whole genome shotgun (WGS) entry which is preliminary data.</text>
</comment>
<proteinExistence type="predicted"/>
<protein>
    <submittedName>
        <fullName evidence="2">Uncharacterized protein</fullName>
    </submittedName>
</protein>
<name>A0A0N1PE12_LEPSE</name>
<dbReference type="AlphaFoldDB" id="A0A0N1PE12"/>
<dbReference type="VEuPathDB" id="TriTrypDB:Lsey_0067_0230"/>
<accession>A0A0N1PE12</accession>
<dbReference type="OMA" id="KIRNSDC"/>
<feature type="region of interest" description="Disordered" evidence="1">
    <location>
        <begin position="164"/>
        <end position="208"/>
    </location>
</feature>
<dbReference type="OrthoDB" id="267570at2759"/>
<evidence type="ECO:0000313" key="2">
    <source>
        <dbReference type="EMBL" id="KPI87970.1"/>
    </source>
</evidence>
<feature type="region of interest" description="Disordered" evidence="1">
    <location>
        <begin position="1"/>
        <end position="70"/>
    </location>
</feature>
<sequence length="308" mass="33644">MKKNEKGKIAQPNLDGAASPTHADTPSRSQQRDIDVDPHSAAPLFSTDPNGSTSTQPSPAPPAQEVEDLEHQSKEFLLQRVRALEQQLTTRNRDCARLLADRQQLLPLQEKCESQKEMILALRGQLDVAHAQRDSAIEAMEAMARRQRDQEHRARIDNAERAMYGQPQHAAASSPPKPATSSSASSKQTTSFPNIGRRNPGGTVVNTTAGPQLLYDSSDISSVGFTKNARLPYDFLGGPGAQQQYLSRYSGSGEVPDGGHDESKDAQVSRVINAAKDQVQIEAKHAEMEDEEEAALMARLKALREGFK</sequence>
<dbReference type="EMBL" id="LJSK01000067">
    <property type="protein sequence ID" value="KPI87970.1"/>
    <property type="molecule type" value="Genomic_DNA"/>
</dbReference>
<evidence type="ECO:0000313" key="3">
    <source>
        <dbReference type="Proteomes" id="UP000038009"/>
    </source>
</evidence>
<reference evidence="2 3" key="1">
    <citation type="journal article" date="2015" name="PLoS Pathog.">
        <title>Leptomonas seymouri: Adaptations to the Dixenous Life Cycle Analyzed by Genome Sequencing, Transcriptome Profiling and Co-infection with Leishmania donovani.</title>
        <authorList>
            <person name="Kraeva N."/>
            <person name="Butenko A."/>
            <person name="Hlavacova J."/>
            <person name="Kostygov A."/>
            <person name="Myskova J."/>
            <person name="Grybchuk D."/>
            <person name="Lestinova T."/>
            <person name="Votypka J."/>
            <person name="Volf P."/>
            <person name="Opperdoes F."/>
            <person name="Flegontov P."/>
            <person name="Lukes J."/>
            <person name="Yurchenko V."/>
        </authorList>
    </citation>
    <scope>NUCLEOTIDE SEQUENCE [LARGE SCALE GENOMIC DNA]</scope>
    <source>
        <strain evidence="2 3">ATCC 30220</strain>
    </source>
</reference>
<gene>
    <name evidence="2" type="ORF">ABL78_2961</name>
</gene>
<dbReference type="Proteomes" id="UP000038009">
    <property type="component" value="Unassembled WGS sequence"/>
</dbReference>
<evidence type="ECO:0000256" key="1">
    <source>
        <dbReference type="SAM" id="MobiDB-lite"/>
    </source>
</evidence>
<keyword evidence="3" id="KW-1185">Reference proteome</keyword>